<feature type="domain" description="CCDC22 coiled-coil" evidence="5">
    <location>
        <begin position="157"/>
        <end position="482"/>
    </location>
</feature>
<dbReference type="Proteomes" id="UP000823941">
    <property type="component" value="Chromosome 13"/>
</dbReference>
<dbReference type="PANTHER" id="PTHR15668">
    <property type="entry name" value="JM1 PROTEIN"/>
    <property type="match status" value="1"/>
</dbReference>
<feature type="coiled-coil region" evidence="3">
    <location>
        <begin position="223"/>
        <end position="271"/>
    </location>
</feature>
<feature type="coiled-coil region" evidence="3">
    <location>
        <begin position="304"/>
        <end position="372"/>
    </location>
</feature>
<keyword evidence="3" id="KW-0175">Coiled coil</keyword>
<keyword evidence="8" id="KW-1185">Reference proteome</keyword>
<dbReference type="PANTHER" id="PTHR15668:SF4">
    <property type="entry name" value="COILED-COIL DOMAIN-CONTAINING PROTEIN 22"/>
    <property type="match status" value="1"/>
</dbReference>
<feature type="region of interest" description="Disordered" evidence="4">
    <location>
        <begin position="189"/>
        <end position="214"/>
    </location>
</feature>
<evidence type="ECO:0000313" key="8">
    <source>
        <dbReference type="Proteomes" id="UP000823941"/>
    </source>
</evidence>
<evidence type="ECO:0000313" key="7">
    <source>
        <dbReference type="EMBL" id="KAG7305767.1"/>
    </source>
</evidence>
<dbReference type="InterPro" id="IPR048349">
    <property type="entry name" value="CCDC22_N"/>
</dbReference>
<dbReference type="InterPro" id="IPR008530">
    <property type="entry name" value="CCDC22"/>
</dbReference>
<comment type="similarity">
    <text evidence="1">Belongs to the CCDC22 family.</text>
</comment>
<gene>
    <name evidence="7" type="ORF">JYU34_009895</name>
</gene>
<protein>
    <recommendedName>
        <fullName evidence="2">Coiled-coil domain-containing protein 22 homolog</fullName>
    </recommendedName>
</protein>
<proteinExistence type="inferred from homology"/>
<evidence type="ECO:0000256" key="4">
    <source>
        <dbReference type="SAM" id="MobiDB-lite"/>
    </source>
</evidence>
<feature type="domain" description="CCDC22 N-terminal" evidence="6">
    <location>
        <begin position="1"/>
        <end position="107"/>
    </location>
</feature>
<sequence>MEEVDNIILHFLKQLDIRLSEDIKTLSDLPVETIIESASKCLTTINPSLKLPPRLPSGISHRIEVAAQIASSCKDLGYKNDVGYQTFLYYNEAELRQVFMFLIEQLPSEGAQDVSTEPPKNNRSLLSQAISRKIADDLNSIWIPPCCDAAKIKTIGDSASTESQDTKSLRTRTPYMTEAEIMEALSKVNQNRPTQTTSEPNDVENLNKATKEPEVKRDISKSLKELKETAIVLRQKFNLLESEKNIMDNEFQQANKSLEKAQSELKNVQNILSSIGIDNLSEEGAVDNILEKVQHNIGLLHGKSENLTSKNLELRMEIEKIRNSSSSESERSRCRNTLLSLKDSAKSMKEEYNKKEKLRDQLKKKYEKLKGGNKRSIYMKRILEIIGNVDKQNMEITKVLEDTRQLQKEINSLEGQLERCFSIADETLFGDAKKDDQAKKAYKLLALLHSECNTIVSLVNDTGSLAREIIDLEDNIKAEKTKRTEDTLQRIQQDITRMQEENVR</sequence>
<evidence type="ECO:0000256" key="2">
    <source>
        <dbReference type="ARBA" id="ARBA00017553"/>
    </source>
</evidence>
<name>A0ABQ7QKL0_PLUXY</name>
<feature type="compositionally biased region" description="Polar residues" evidence="4">
    <location>
        <begin position="189"/>
        <end position="200"/>
    </location>
</feature>
<comment type="caution">
    <text evidence="7">The sequence shown here is derived from an EMBL/GenBank/DDBJ whole genome shotgun (WGS) entry which is preliminary data.</text>
</comment>
<accession>A0ABQ7QKL0</accession>
<evidence type="ECO:0000259" key="6">
    <source>
        <dbReference type="Pfam" id="PF21674"/>
    </source>
</evidence>
<dbReference type="InterPro" id="IPR048348">
    <property type="entry name" value="CCDC22_CC"/>
</dbReference>
<dbReference type="Pfam" id="PF05667">
    <property type="entry name" value="CCDC22_CC"/>
    <property type="match status" value="1"/>
</dbReference>
<reference evidence="7 8" key="1">
    <citation type="submission" date="2021-06" db="EMBL/GenBank/DDBJ databases">
        <title>A haploid diamondback moth (Plutella xylostella L.) genome assembly resolves 31 chromosomes and identifies a diamide resistance mutation.</title>
        <authorList>
            <person name="Ward C.M."/>
            <person name="Perry K.D."/>
            <person name="Baker G."/>
            <person name="Powis K."/>
            <person name="Heckel D.G."/>
            <person name="Baxter S.W."/>
        </authorList>
    </citation>
    <scope>NUCLEOTIDE SEQUENCE [LARGE SCALE GENOMIC DNA]</scope>
    <source>
        <strain evidence="7 8">LV</strain>
        <tissue evidence="7">Single pupa</tissue>
    </source>
</reference>
<dbReference type="EMBL" id="JAHIBW010000013">
    <property type="protein sequence ID" value="KAG7305767.1"/>
    <property type="molecule type" value="Genomic_DNA"/>
</dbReference>
<organism evidence="7 8">
    <name type="scientific">Plutella xylostella</name>
    <name type="common">Diamondback moth</name>
    <name type="synonym">Plutella maculipennis</name>
    <dbReference type="NCBI Taxonomy" id="51655"/>
    <lineage>
        <taxon>Eukaryota</taxon>
        <taxon>Metazoa</taxon>
        <taxon>Ecdysozoa</taxon>
        <taxon>Arthropoda</taxon>
        <taxon>Hexapoda</taxon>
        <taxon>Insecta</taxon>
        <taxon>Pterygota</taxon>
        <taxon>Neoptera</taxon>
        <taxon>Endopterygota</taxon>
        <taxon>Lepidoptera</taxon>
        <taxon>Glossata</taxon>
        <taxon>Ditrysia</taxon>
        <taxon>Yponomeutoidea</taxon>
        <taxon>Plutellidae</taxon>
        <taxon>Plutella</taxon>
    </lineage>
</organism>
<dbReference type="Pfam" id="PF21674">
    <property type="entry name" value="CCDC22_N"/>
    <property type="match status" value="1"/>
</dbReference>
<evidence type="ECO:0000256" key="1">
    <source>
        <dbReference type="ARBA" id="ARBA00006438"/>
    </source>
</evidence>
<evidence type="ECO:0000259" key="5">
    <source>
        <dbReference type="Pfam" id="PF05667"/>
    </source>
</evidence>
<evidence type="ECO:0000256" key="3">
    <source>
        <dbReference type="SAM" id="Coils"/>
    </source>
</evidence>